<evidence type="ECO:0000256" key="5">
    <source>
        <dbReference type="RuleBase" id="RU003919"/>
    </source>
</evidence>
<keyword evidence="4 6" id="KW-0694">RNA-binding</keyword>
<organism evidence="7 8">
    <name type="scientific">Candidatus Aquarickettsia rohweri</name>
    <dbReference type="NCBI Taxonomy" id="2602574"/>
    <lineage>
        <taxon>Bacteria</taxon>
        <taxon>Pseudomonadati</taxon>
        <taxon>Pseudomonadota</taxon>
        <taxon>Alphaproteobacteria</taxon>
        <taxon>Rickettsiales</taxon>
        <taxon>Candidatus Midichloriaceae</taxon>
        <taxon>Candidatus Aquarickettsia</taxon>
    </lineage>
</organism>
<gene>
    <name evidence="4" type="primary">rpsO</name>
    <name evidence="7" type="ORF">EIC27_01845</name>
</gene>
<dbReference type="GO" id="GO:0019843">
    <property type="term" value="F:rRNA binding"/>
    <property type="evidence" value="ECO:0007669"/>
    <property type="project" value="UniProtKB-UniRule"/>
</dbReference>
<dbReference type="GO" id="GO:0006412">
    <property type="term" value="P:translation"/>
    <property type="evidence" value="ECO:0007669"/>
    <property type="project" value="UniProtKB-UniRule"/>
</dbReference>
<protein>
    <recommendedName>
        <fullName evidence="4">Small ribosomal subunit protein uS15</fullName>
    </recommendedName>
</protein>
<dbReference type="GO" id="GO:0003735">
    <property type="term" value="F:structural constituent of ribosome"/>
    <property type="evidence" value="ECO:0007669"/>
    <property type="project" value="InterPro"/>
</dbReference>
<comment type="subunit">
    <text evidence="3 4">Part of the 30S ribosomal subunit. Forms a bridge to the 50S subunit in the 70S ribosome, contacting the 23S rRNA.</text>
</comment>
<dbReference type="SUPFAM" id="SSF47060">
    <property type="entry name" value="S15/NS1 RNA-binding domain"/>
    <property type="match status" value="1"/>
</dbReference>
<reference evidence="8" key="1">
    <citation type="submission" date="2018-11" db="EMBL/GenBank/DDBJ databases">
        <title>Phylogenetic, genomic, and biogeographic characterization of a novel and ubiquitous marine invertebrate-associated Rickettsiales parasite, Candidatus Marinoinvertebrata rohwerii, gen. nov., sp. nov.</title>
        <authorList>
            <person name="Klinges J.G."/>
            <person name="Rosales S.M."/>
            <person name="Mcminds R."/>
            <person name="Shaver E.C."/>
            <person name="Shantz A."/>
            <person name="Peters E.C."/>
            <person name="Burkepile D.E."/>
            <person name="Silliman B.R."/>
            <person name="Vega Thurber R.L."/>
        </authorList>
    </citation>
    <scope>NUCLEOTIDE SEQUENCE [LARGE SCALE GENOMIC DNA]</scope>
    <source>
        <strain evidence="8">a_cerv_44</strain>
    </source>
</reference>
<comment type="similarity">
    <text evidence="4 5">Belongs to the universal ribosomal protein uS15 family.</text>
</comment>
<dbReference type="CDD" id="cd00353">
    <property type="entry name" value="Ribosomal_S15p_S13e"/>
    <property type="match status" value="1"/>
</dbReference>
<dbReference type="EMBL" id="RXFM01000016">
    <property type="protein sequence ID" value="RST70083.1"/>
    <property type="molecule type" value="Genomic_DNA"/>
</dbReference>
<evidence type="ECO:0000256" key="6">
    <source>
        <dbReference type="RuleBase" id="RU004524"/>
    </source>
</evidence>
<evidence type="ECO:0000313" key="8">
    <source>
        <dbReference type="Proteomes" id="UP000279470"/>
    </source>
</evidence>
<dbReference type="HAMAP" id="MF_01343_B">
    <property type="entry name" value="Ribosomal_uS15_B"/>
    <property type="match status" value="1"/>
</dbReference>
<evidence type="ECO:0000256" key="4">
    <source>
        <dbReference type="HAMAP-Rule" id="MF_01343"/>
    </source>
</evidence>
<dbReference type="GO" id="GO:0022627">
    <property type="term" value="C:cytosolic small ribosomal subunit"/>
    <property type="evidence" value="ECO:0007669"/>
    <property type="project" value="TreeGrafter"/>
</dbReference>
<dbReference type="Gene3D" id="6.10.250.3130">
    <property type="match status" value="1"/>
</dbReference>
<keyword evidence="4 6" id="KW-0699">rRNA-binding</keyword>
<proteinExistence type="inferred from homology"/>
<dbReference type="InterPro" id="IPR000589">
    <property type="entry name" value="Ribosomal_uS15"/>
</dbReference>
<sequence length="90" mass="10551">MSVTKELTKEIISKFAISENDTGSSEVQIALFTKHISNLTEHLKINKKDYQARRGLLSFVVKRKRLLTYLKNNNNDRYEKIIKELKLKKV</sequence>
<dbReference type="Pfam" id="PF00312">
    <property type="entry name" value="Ribosomal_S15"/>
    <property type="match status" value="1"/>
</dbReference>
<dbReference type="OrthoDB" id="9799262at2"/>
<evidence type="ECO:0000256" key="3">
    <source>
        <dbReference type="ARBA" id="ARBA00064542"/>
    </source>
</evidence>
<evidence type="ECO:0000256" key="2">
    <source>
        <dbReference type="ARBA" id="ARBA00023274"/>
    </source>
</evidence>
<dbReference type="InterPro" id="IPR009068">
    <property type="entry name" value="uS15_NS1_RNA-bd_sf"/>
</dbReference>
<dbReference type="FunFam" id="1.10.287.10:FF:000002">
    <property type="entry name" value="30S ribosomal protein S15"/>
    <property type="match status" value="1"/>
</dbReference>
<accession>A0A429XSN3</accession>
<dbReference type="AlphaFoldDB" id="A0A429XSN3"/>
<keyword evidence="8" id="KW-1185">Reference proteome</keyword>
<comment type="function">
    <text evidence="4">Forms an intersubunit bridge (bridge B4) with the 23S rRNA of the 50S subunit in the ribosome.</text>
</comment>
<dbReference type="NCBIfam" id="TIGR00952">
    <property type="entry name" value="S15_bact"/>
    <property type="match status" value="1"/>
</dbReference>
<dbReference type="Gene3D" id="1.10.287.10">
    <property type="entry name" value="S15/NS1, RNA-binding"/>
    <property type="match status" value="1"/>
</dbReference>
<comment type="function">
    <text evidence="4 6">One of the primary rRNA binding proteins, it binds directly to 16S rRNA where it helps nucleate assembly of the platform of the 30S subunit by binding and bridging several RNA helices of the 16S rRNA.</text>
</comment>
<comment type="caution">
    <text evidence="7">The sequence shown here is derived from an EMBL/GenBank/DDBJ whole genome shotgun (WGS) entry which is preliminary data.</text>
</comment>
<dbReference type="PANTHER" id="PTHR23321">
    <property type="entry name" value="RIBOSOMAL PROTEIN S15, BACTERIAL AND ORGANELLAR"/>
    <property type="match status" value="1"/>
</dbReference>
<dbReference type="InterPro" id="IPR005290">
    <property type="entry name" value="Ribosomal_uS15_bac-type"/>
</dbReference>
<keyword evidence="1 4" id="KW-0689">Ribosomal protein</keyword>
<dbReference type="SMART" id="SM01387">
    <property type="entry name" value="Ribosomal_S15"/>
    <property type="match status" value="1"/>
</dbReference>
<dbReference type="PROSITE" id="PS00362">
    <property type="entry name" value="RIBOSOMAL_S15"/>
    <property type="match status" value="1"/>
</dbReference>
<dbReference type="Proteomes" id="UP000279470">
    <property type="component" value="Unassembled WGS sequence"/>
</dbReference>
<dbReference type="RefSeq" id="WP_126044458.1">
    <property type="nucleotide sequence ID" value="NZ_RXFM01000016.1"/>
</dbReference>
<dbReference type="PANTHER" id="PTHR23321:SF26">
    <property type="entry name" value="SMALL RIBOSOMAL SUBUNIT PROTEIN US15M"/>
    <property type="match status" value="1"/>
</dbReference>
<name>A0A429XSN3_9RICK</name>
<evidence type="ECO:0000256" key="1">
    <source>
        <dbReference type="ARBA" id="ARBA00022980"/>
    </source>
</evidence>
<keyword evidence="2 4" id="KW-0687">Ribonucleoprotein</keyword>
<evidence type="ECO:0000313" key="7">
    <source>
        <dbReference type="EMBL" id="RST70083.1"/>
    </source>
</evidence>